<keyword evidence="3" id="KW-1185">Reference proteome</keyword>
<dbReference type="Proteomes" id="UP000199263">
    <property type="component" value="Unassembled WGS sequence"/>
</dbReference>
<keyword evidence="1" id="KW-0472">Membrane</keyword>
<keyword evidence="1" id="KW-1133">Transmembrane helix</keyword>
<organism evidence="2 3">
    <name type="scientific">Clostridium uliginosum</name>
    <dbReference type="NCBI Taxonomy" id="119641"/>
    <lineage>
        <taxon>Bacteria</taxon>
        <taxon>Bacillati</taxon>
        <taxon>Bacillota</taxon>
        <taxon>Clostridia</taxon>
        <taxon>Eubacteriales</taxon>
        <taxon>Clostridiaceae</taxon>
        <taxon>Clostridium</taxon>
    </lineage>
</organism>
<evidence type="ECO:0000256" key="1">
    <source>
        <dbReference type="SAM" id="Phobius"/>
    </source>
</evidence>
<sequence length="34" mass="3756">MISDTSRLIGFALVGEISLLSIIIEIIIINKIKK</sequence>
<evidence type="ECO:0000313" key="2">
    <source>
        <dbReference type="EMBL" id="SFD24274.1"/>
    </source>
</evidence>
<protein>
    <submittedName>
        <fullName evidence="2">Uncharacterized protein</fullName>
    </submittedName>
</protein>
<dbReference type="AlphaFoldDB" id="A0A1I1QQ80"/>
<name>A0A1I1QQ80_9CLOT</name>
<feature type="transmembrane region" description="Helical" evidence="1">
    <location>
        <begin position="6"/>
        <end position="29"/>
    </location>
</feature>
<dbReference type="STRING" id="119641.SAMN05421842_12646"/>
<reference evidence="2 3" key="1">
    <citation type="submission" date="2016-10" db="EMBL/GenBank/DDBJ databases">
        <authorList>
            <person name="de Groot N.N."/>
        </authorList>
    </citation>
    <scope>NUCLEOTIDE SEQUENCE [LARGE SCALE GENOMIC DNA]</scope>
    <source>
        <strain evidence="2 3">DSM 12992</strain>
    </source>
</reference>
<gene>
    <name evidence="2" type="ORF">SAMN05421842_12646</name>
</gene>
<accession>A0A1I1QQ80</accession>
<proteinExistence type="predicted"/>
<evidence type="ECO:0000313" key="3">
    <source>
        <dbReference type="Proteomes" id="UP000199263"/>
    </source>
</evidence>
<dbReference type="EMBL" id="FOMG01000026">
    <property type="protein sequence ID" value="SFD24274.1"/>
    <property type="molecule type" value="Genomic_DNA"/>
</dbReference>
<keyword evidence="1" id="KW-0812">Transmembrane</keyword>